<evidence type="ECO:0000256" key="3">
    <source>
        <dbReference type="ARBA" id="ARBA00022729"/>
    </source>
</evidence>
<dbReference type="InterPro" id="IPR056861">
    <property type="entry name" value="HMCN1-like_VWA"/>
</dbReference>
<evidence type="ECO:0000259" key="5">
    <source>
        <dbReference type="PROSITE" id="PS50234"/>
    </source>
</evidence>
<comment type="caution">
    <text evidence="6">The sequence shown here is derived from an EMBL/GenBank/DDBJ whole genome shotgun (WGS) entry which is preliminary data.</text>
</comment>
<dbReference type="Proteomes" id="UP000770889">
    <property type="component" value="Unassembled WGS sequence"/>
</dbReference>
<organism evidence="6 7">
    <name type="scientific">Candidatus Thiodiazotropha taylori</name>
    <dbReference type="NCBI Taxonomy" id="2792791"/>
    <lineage>
        <taxon>Bacteria</taxon>
        <taxon>Pseudomonadati</taxon>
        <taxon>Pseudomonadota</taxon>
        <taxon>Gammaproteobacteria</taxon>
        <taxon>Chromatiales</taxon>
        <taxon>Sedimenticolaceae</taxon>
        <taxon>Candidatus Thiodiazotropha</taxon>
    </lineage>
</organism>
<dbReference type="EMBL" id="JAHHGM010000022">
    <property type="protein sequence ID" value="MBT2990829.1"/>
    <property type="molecule type" value="Genomic_DNA"/>
</dbReference>
<dbReference type="SUPFAM" id="SSF53300">
    <property type="entry name" value="vWA-like"/>
    <property type="match status" value="1"/>
</dbReference>
<dbReference type="InterPro" id="IPR052969">
    <property type="entry name" value="Thr-specific_kinase-like"/>
</dbReference>
<reference evidence="6 7" key="1">
    <citation type="submission" date="2021-05" db="EMBL/GenBank/DDBJ databases">
        <title>Genetic and Functional Diversity in Clade A Lucinid endosymbionts from the Bahamas.</title>
        <authorList>
            <person name="Giani N.M."/>
            <person name="Engel A.S."/>
            <person name="Campbell B.J."/>
        </authorList>
    </citation>
    <scope>NUCLEOTIDE SEQUENCE [LARGE SCALE GENOMIC DNA]</scope>
    <source>
        <strain evidence="6">LUC16012Gg_MoonRockCtena</strain>
    </source>
</reference>
<keyword evidence="2" id="KW-0964">Secreted</keyword>
<keyword evidence="4" id="KW-0175">Coiled coil</keyword>
<proteinExistence type="predicted"/>
<gene>
    <name evidence="6" type="ORF">KME65_17870</name>
</gene>
<dbReference type="SMART" id="SM00327">
    <property type="entry name" value="VWA"/>
    <property type="match status" value="1"/>
</dbReference>
<dbReference type="InterPro" id="IPR036465">
    <property type="entry name" value="vWFA_dom_sf"/>
</dbReference>
<dbReference type="PROSITE" id="PS50234">
    <property type="entry name" value="VWFA"/>
    <property type="match status" value="1"/>
</dbReference>
<dbReference type="AlphaFoldDB" id="A0A944QW95"/>
<evidence type="ECO:0000256" key="1">
    <source>
        <dbReference type="ARBA" id="ARBA00004613"/>
    </source>
</evidence>
<feature type="domain" description="VWFA" evidence="5">
    <location>
        <begin position="54"/>
        <end position="240"/>
    </location>
</feature>
<dbReference type="CDD" id="cd00198">
    <property type="entry name" value="vWFA"/>
    <property type="match status" value="1"/>
</dbReference>
<dbReference type="InterPro" id="IPR002035">
    <property type="entry name" value="VWF_A"/>
</dbReference>
<name>A0A944QW95_9GAMM</name>
<evidence type="ECO:0000256" key="4">
    <source>
        <dbReference type="SAM" id="Coils"/>
    </source>
</evidence>
<evidence type="ECO:0000313" key="7">
    <source>
        <dbReference type="Proteomes" id="UP000770889"/>
    </source>
</evidence>
<comment type="subcellular location">
    <subcellularLocation>
        <location evidence="1">Secreted</location>
    </subcellularLocation>
</comment>
<evidence type="ECO:0000313" key="6">
    <source>
        <dbReference type="EMBL" id="MBT2990829.1"/>
    </source>
</evidence>
<accession>A0A944QW95</accession>
<dbReference type="PANTHER" id="PTHR47763">
    <property type="entry name" value="ALPHA-PROTEIN KINASE VWKA"/>
    <property type="match status" value="1"/>
</dbReference>
<evidence type="ECO:0000256" key="2">
    <source>
        <dbReference type="ARBA" id="ARBA00022525"/>
    </source>
</evidence>
<feature type="coiled-coil region" evidence="4">
    <location>
        <begin position="339"/>
        <end position="366"/>
    </location>
</feature>
<dbReference type="Gene3D" id="3.40.50.410">
    <property type="entry name" value="von Willebrand factor, type A domain"/>
    <property type="match status" value="1"/>
</dbReference>
<keyword evidence="3" id="KW-0732">Signal</keyword>
<protein>
    <submittedName>
        <fullName evidence="6">VWA domain-containing protein</fullName>
    </submittedName>
</protein>
<sequence length="404" mass="43877">MKSKIIAAALFAFTAGGIAFYPALKEVGAVNGPPTDPFQPPVVVGNTQEPPKIEVVFVLDTTGSMSGLIQASKEKIWSIASTMAQANPAPEIKMGLVAYRDRGDAYVTRVVDLSEDLDSVYATLMDFRAAGGGDGPESVNQALDDAVHKISWSQGEDAYRALFLVGDAPPHMDYQDDVKYPQTLKRANARGIVVNTIQAGNSPPTRLVWNRIAEAGLGQYAQVAQDGDAVAITTPFDDSLARLSKRLDETRLYYGTEEALEKKRQKQEAADKLHESASLATRARRATFNASKSGKANLLGDGELVDDVSSGRIELDAIEKEHLPASIRAMAPREQRAVIGEKARQRKALQEEISELSKKRDEFLKQEVEKSGGAKGSLDHKLYSAIRDQAARSGIRYEAEAPAY</sequence>
<dbReference type="Pfam" id="PF25106">
    <property type="entry name" value="VWA_4"/>
    <property type="match status" value="1"/>
</dbReference>